<protein>
    <submittedName>
        <fullName evidence="1">Uncharacterized protein</fullName>
    </submittedName>
</protein>
<dbReference type="EMBL" id="FTMP01000012">
    <property type="protein sequence ID" value="SIQ99286.1"/>
    <property type="molecule type" value="Genomic_DNA"/>
</dbReference>
<organism evidence="1 2">
    <name type="scientific">Aquipseudomonas alcaligenes</name>
    <name type="common">Pseudomonas alcaligenes</name>
    <dbReference type="NCBI Taxonomy" id="43263"/>
    <lineage>
        <taxon>Bacteria</taxon>
        <taxon>Pseudomonadati</taxon>
        <taxon>Pseudomonadota</taxon>
        <taxon>Gammaproteobacteria</taxon>
        <taxon>Pseudomonadales</taxon>
        <taxon>Pseudomonadaceae</taxon>
        <taxon>Aquipseudomonas</taxon>
    </lineage>
</organism>
<evidence type="ECO:0000313" key="2">
    <source>
        <dbReference type="Proteomes" id="UP000185841"/>
    </source>
</evidence>
<name>A0A1N6XAD1_AQUAC</name>
<proteinExistence type="predicted"/>
<gene>
    <name evidence="1" type="ORF">SAMN05878282_11254</name>
</gene>
<reference evidence="1 2" key="1">
    <citation type="submission" date="2017-01" db="EMBL/GenBank/DDBJ databases">
        <authorList>
            <person name="Mah S.A."/>
            <person name="Swanson W.J."/>
            <person name="Moy G.W."/>
            <person name="Vacquier V.D."/>
        </authorList>
    </citation>
    <scope>NUCLEOTIDE SEQUENCE [LARGE SCALE GENOMIC DNA]</scope>
    <source>
        <strain evidence="1 2">RU36E</strain>
    </source>
</reference>
<dbReference type="Proteomes" id="UP000185841">
    <property type="component" value="Unassembled WGS sequence"/>
</dbReference>
<accession>A0A1N6XAD1</accession>
<dbReference type="AlphaFoldDB" id="A0A1N6XAD1"/>
<dbReference type="RefSeq" id="WP_076429297.1">
    <property type="nucleotide sequence ID" value="NZ_FTMP01000012.1"/>
</dbReference>
<sequence length="76" mass="9133">MGQQHNRPFRSFQVRDISYLDGNRPCFDIVFHDDENRCERYSESVWDTQEAAELVASHMEHHGSRPYHWDVLRKKA</sequence>
<evidence type="ECO:0000313" key="1">
    <source>
        <dbReference type="EMBL" id="SIQ99286.1"/>
    </source>
</evidence>